<gene>
    <name evidence="1" type="ORF">RHMOL_Rhmol11G0018400</name>
</gene>
<comment type="caution">
    <text evidence="1">The sequence shown here is derived from an EMBL/GenBank/DDBJ whole genome shotgun (WGS) entry which is preliminary data.</text>
</comment>
<sequence length="81" mass="9235">MGRPDYSSETYVPPTAHMFTPSGLAAYVPQRTEYDDEMVLRDPEAHIANTWSEVPNEWVNEAIRRMLALENVVRRATSGCH</sequence>
<name>A0ACC0LMI4_RHOML</name>
<organism evidence="1 2">
    <name type="scientific">Rhododendron molle</name>
    <name type="common">Chinese azalea</name>
    <name type="synonym">Azalea mollis</name>
    <dbReference type="NCBI Taxonomy" id="49168"/>
    <lineage>
        <taxon>Eukaryota</taxon>
        <taxon>Viridiplantae</taxon>
        <taxon>Streptophyta</taxon>
        <taxon>Embryophyta</taxon>
        <taxon>Tracheophyta</taxon>
        <taxon>Spermatophyta</taxon>
        <taxon>Magnoliopsida</taxon>
        <taxon>eudicotyledons</taxon>
        <taxon>Gunneridae</taxon>
        <taxon>Pentapetalae</taxon>
        <taxon>asterids</taxon>
        <taxon>Ericales</taxon>
        <taxon>Ericaceae</taxon>
        <taxon>Ericoideae</taxon>
        <taxon>Rhodoreae</taxon>
        <taxon>Rhododendron</taxon>
    </lineage>
</organism>
<evidence type="ECO:0000313" key="1">
    <source>
        <dbReference type="EMBL" id="KAI8529983.1"/>
    </source>
</evidence>
<dbReference type="Proteomes" id="UP001062846">
    <property type="component" value="Chromosome 11"/>
</dbReference>
<reference evidence="1" key="1">
    <citation type="submission" date="2022-02" db="EMBL/GenBank/DDBJ databases">
        <title>Plant Genome Project.</title>
        <authorList>
            <person name="Zhang R.-G."/>
        </authorList>
    </citation>
    <scope>NUCLEOTIDE SEQUENCE</scope>
    <source>
        <strain evidence="1">AT1</strain>
    </source>
</reference>
<dbReference type="EMBL" id="CM046398">
    <property type="protein sequence ID" value="KAI8529983.1"/>
    <property type="molecule type" value="Genomic_DNA"/>
</dbReference>
<evidence type="ECO:0000313" key="2">
    <source>
        <dbReference type="Proteomes" id="UP001062846"/>
    </source>
</evidence>
<accession>A0ACC0LMI4</accession>
<protein>
    <submittedName>
        <fullName evidence="1">Uncharacterized protein</fullName>
    </submittedName>
</protein>
<keyword evidence="2" id="KW-1185">Reference proteome</keyword>
<proteinExistence type="predicted"/>